<dbReference type="OrthoDB" id="9804158at2"/>
<dbReference type="RefSeq" id="WP_110033978.1">
    <property type="nucleotide sequence ID" value="NZ_QGTR01000006.1"/>
</dbReference>
<dbReference type="EMBL" id="QGTR01000006">
    <property type="protein sequence ID" value="PWV97683.1"/>
    <property type="molecule type" value="Genomic_DNA"/>
</dbReference>
<dbReference type="AlphaFoldDB" id="A0A317PI28"/>
<proteinExistence type="predicted"/>
<feature type="compositionally biased region" description="Pro residues" evidence="1">
    <location>
        <begin position="54"/>
        <end position="71"/>
    </location>
</feature>
<organism evidence="3 4">
    <name type="scientific">Hoeflea marina</name>
    <dbReference type="NCBI Taxonomy" id="274592"/>
    <lineage>
        <taxon>Bacteria</taxon>
        <taxon>Pseudomonadati</taxon>
        <taxon>Pseudomonadota</taxon>
        <taxon>Alphaproteobacteria</taxon>
        <taxon>Hyphomicrobiales</taxon>
        <taxon>Rhizobiaceae</taxon>
        <taxon>Hoeflea</taxon>
    </lineage>
</organism>
<feature type="region of interest" description="Disordered" evidence="1">
    <location>
        <begin position="38"/>
        <end position="308"/>
    </location>
</feature>
<evidence type="ECO:0000256" key="2">
    <source>
        <dbReference type="SAM" id="Phobius"/>
    </source>
</evidence>
<name>A0A317PI28_9HYPH</name>
<protein>
    <submittedName>
        <fullName evidence="3">Uncharacterized protein DUF930</fullName>
    </submittedName>
</protein>
<reference evidence="3 4" key="1">
    <citation type="submission" date="2018-05" db="EMBL/GenBank/DDBJ databases">
        <title>Genomic Encyclopedia of Type Strains, Phase IV (KMG-IV): sequencing the most valuable type-strain genomes for metagenomic binning, comparative biology and taxonomic classification.</title>
        <authorList>
            <person name="Goeker M."/>
        </authorList>
    </citation>
    <scope>NUCLEOTIDE SEQUENCE [LARGE SCALE GENOMIC DNA]</scope>
    <source>
        <strain evidence="3 4">DSM 16791</strain>
    </source>
</reference>
<feature type="compositionally biased region" description="Acidic residues" evidence="1">
    <location>
        <begin position="127"/>
        <end position="140"/>
    </location>
</feature>
<feature type="compositionally biased region" description="Low complexity" evidence="1">
    <location>
        <begin position="221"/>
        <end position="252"/>
    </location>
</feature>
<accession>A0A317PI28</accession>
<keyword evidence="2" id="KW-0812">Transmembrane</keyword>
<feature type="compositionally biased region" description="Pro residues" evidence="1">
    <location>
        <begin position="108"/>
        <end position="126"/>
    </location>
</feature>
<gene>
    <name evidence="3" type="ORF">DFR52_106207</name>
</gene>
<feature type="compositionally biased region" description="Acidic residues" evidence="1">
    <location>
        <begin position="156"/>
        <end position="167"/>
    </location>
</feature>
<feature type="compositionally biased region" description="Low complexity" evidence="1">
    <location>
        <begin position="87"/>
        <end position="105"/>
    </location>
</feature>
<keyword evidence="4" id="KW-1185">Reference proteome</keyword>
<dbReference type="Proteomes" id="UP000246352">
    <property type="component" value="Unassembled WGS sequence"/>
</dbReference>
<comment type="caution">
    <text evidence="3">The sequence shown here is derived from an EMBL/GenBank/DDBJ whole genome shotgun (WGS) entry which is preliminary data.</text>
</comment>
<feature type="transmembrane region" description="Helical" evidence="2">
    <location>
        <begin position="16"/>
        <end position="34"/>
    </location>
</feature>
<evidence type="ECO:0000256" key="1">
    <source>
        <dbReference type="SAM" id="MobiDB-lite"/>
    </source>
</evidence>
<keyword evidence="2" id="KW-1133">Transmembrane helix</keyword>
<sequence>MTAWTRITQGLPGRGLLISAALHGAAVLVLLVTMDPTQPESAAEPPAVEVTLVEPPPPVPQAEAPQPPDPAAEPDPEPTAEPPAAPPELAVAEPGPEPGATAAEPAEPEPAPAPEPQPAAAPPVEPESPETEVPEPEVPEPEAPAPEAPEPPAEPEAAEPEVLEPEEPGGAGPSDAEAAPIPVLRPVVRFGEEDSGPRLSPDGNAAEDPADEAPDAPGEPPADTAAAMPDPAAEPAGAEADTPEAGTEPAPTLALPEISLPEAALAGSPQSLVEAAESTRLQPAPAEPPPATETAPPEPAPNAAASTLPDAQAEPLAAAKRLFSTRISGDALAMTAAGTLPREVRASELCTTELREQLRHAGRRPELLPAYRLASGNVLEVRDAAFRAEGSWYALQFRCTVDDAAMQVEGFALTVGAAIPRAQWKARGFPDF</sequence>
<feature type="compositionally biased region" description="Low complexity" evidence="1">
    <location>
        <begin position="42"/>
        <end position="53"/>
    </location>
</feature>
<feature type="compositionally biased region" description="Pro residues" evidence="1">
    <location>
        <begin position="141"/>
        <end position="154"/>
    </location>
</feature>
<evidence type="ECO:0000313" key="3">
    <source>
        <dbReference type="EMBL" id="PWV97683.1"/>
    </source>
</evidence>
<dbReference type="Pfam" id="PF06059">
    <property type="entry name" value="DUF930"/>
    <property type="match status" value="1"/>
</dbReference>
<feature type="compositionally biased region" description="Pro residues" evidence="1">
    <location>
        <begin position="285"/>
        <end position="300"/>
    </location>
</feature>
<dbReference type="InterPro" id="IPR009273">
    <property type="entry name" value="DUF930"/>
</dbReference>
<evidence type="ECO:0000313" key="4">
    <source>
        <dbReference type="Proteomes" id="UP000246352"/>
    </source>
</evidence>
<keyword evidence="2" id="KW-0472">Membrane</keyword>